<evidence type="ECO:0000256" key="1">
    <source>
        <dbReference type="SAM" id="Phobius"/>
    </source>
</evidence>
<organism evidence="2 3">
    <name type="scientific">Pelomonas aquatica</name>
    <dbReference type="NCBI Taxonomy" id="431058"/>
    <lineage>
        <taxon>Bacteria</taxon>
        <taxon>Pseudomonadati</taxon>
        <taxon>Pseudomonadota</taxon>
        <taxon>Betaproteobacteria</taxon>
        <taxon>Burkholderiales</taxon>
        <taxon>Sphaerotilaceae</taxon>
        <taxon>Roseateles</taxon>
    </lineage>
</organism>
<accession>A0ABU1ZEE2</accession>
<keyword evidence="1" id="KW-0472">Membrane</keyword>
<sequence>MSPRVLMAAPAAVFAAVVIAARLSGNDKSPFLVLLVLGLLALLLLVLLGVAWLGGPDASKPWPLIAGTALPLAYAGLVVLLARAQLIDPLNWLGLR</sequence>
<reference evidence="2 3" key="1">
    <citation type="submission" date="2023-07" db="EMBL/GenBank/DDBJ databases">
        <title>Sorghum-associated microbial communities from plants grown in Nebraska, USA.</title>
        <authorList>
            <person name="Schachtman D."/>
        </authorList>
    </citation>
    <scope>NUCLEOTIDE SEQUENCE [LARGE SCALE GENOMIC DNA]</scope>
    <source>
        <strain evidence="2 3">BE310</strain>
    </source>
</reference>
<dbReference type="Proteomes" id="UP001180536">
    <property type="component" value="Unassembled WGS sequence"/>
</dbReference>
<proteinExistence type="predicted"/>
<gene>
    <name evidence="2" type="ORF">J2X16_003698</name>
</gene>
<keyword evidence="3" id="KW-1185">Reference proteome</keyword>
<evidence type="ECO:0000313" key="3">
    <source>
        <dbReference type="Proteomes" id="UP001180536"/>
    </source>
</evidence>
<feature type="transmembrane region" description="Helical" evidence="1">
    <location>
        <begin position="64"/>
        <end position="86"/>
    </location>
</feature>
<keyword evidence="1" id="KW-1133">Transmembrane helix</keyword>
<comment type="caution">
    <text evidence="2">The sequence shown here is derived from an EMBL/GenBank/DDBJ whole genome shotgun (WGS) entry which is preliminary data.</text>
</comment>
<protein>
    <submittedName>
        <fullName evidence="2">Peptidoglycan/LPS O-acetylase OafA/YrhL</fullName>
    </submittedName>
</protein>
<evidence type="ECO:0000313" key="2">
    <source>
        <dbReference type="EMBL" id="MDR7298335.1"/>
    </source>
</evidence>
<name>A0ABU1ZEE2_9BURK</name>
<feature type="transmembrane region" description="Helical" evidence="1">
    <location>
        <begin position="30"/>
        <end position="52"/>
    </location>
</feature>
<dbReference type="RefSeq" id="WP_056875181.1">
    <property type="nucleotide sequence ID" value="NZ_JAVDXQ010000005.1"/>
</dbReference>
<dbReference type="EMBL" id="JAVDXQ010000005">
    <property type="protein sequence ID" value="MDR7298335.1"/>
    <property type="molecule type" value="Genomic_DNA"/>
</dbReference>
<keyword evidence="1" id="KW-0812">Transmembrane</keyword>